<dbReference type="InterPro" id="IPR036188">
    <property type="entry name" value="FAD/NAD-bd_sf"/>
</dbReference>
<dbReference type="Gene3D" id="3.50.50.60">
    <property type="entry name" value="FAD/NAD(P)-binding domain"/>
    <property type="match status" value="1"/>
</dbReference>
<name>A0A221W7R3_9PSEU</name>
<dbReference type="UniPathway" id="UPA00252"/>
<evidence type="ECO:0000256" key="6">
    <source>
        <dbReference type="ARBA" id="ARBA00012402"/>
    </source>
</evidence>
<dbReference type="RefSeq" id="WP_093942996.1">
    <property type="nucleotide sequence ID" value="NZ_CP022521.1"/>
</dbReference>
<comment type="cofactor">
    <cofactor evidence="2 12">
        <name>FAD</name>
        <dbReference type="ChEBI" id="CHEBI:57692"/>
    </cofactor>
</comment>
<dbReference type="Gene3D" id="3.90.660.20">
    <property type="entry name" value="Protoporphyrinogen oxidase, mitochondrial, domain 2"/>
    <property type="match status" value="1"/>
</dbReference>
<comment type="function">
    <text evidence="3 12">Involved in coproporphyrin-dependent heme b biosynthesis. Catalyzes the oxidation of coproporphyrinogen III to coproporphyrin III.</text>
</comment>
<dbReference type="SUPFAM" id="SSF51905">
    <property type="entry name" value="FAD/NAD(P)-binding domain"/>
    <property type="match status" value="1"/>
</dbReference>
<comment type="catalytic activity">
    <reaction evidence="1">
        <text>coproporphyrinogen III + 3 O2 = coproporphyrin III + 3 H2O2</text>
        <dbReference type="Rhea" id="RHEA:43436"/>
        <dbReference type="ChEBI" id="CHEBI:15379"/>
        <dbReference type="ChEBI" id="CHEBI:16240"/>
        <dbReference type="ChEBI" id="CHEBI:57309"/>
        <dbReference type="ChEBI" id="CHEBI:131725"/>
        <dbReference type="EC" id="1.3.3.15"/>
    </reaction>
    <physiologicalReaction direction="left-to-right" evidence="1">
        <dbReference type="Rhea" id="RHEA:43437"/>
    </physiologicalReaction>
</comment>
<dbReference type="NCBIfam" id="TIGR00562">
    <property type="entry name" value="proto_IX_ox"/>
    <property type="match status" value="1"/>
</dbReference>
<keyword evidence="12" id="KW-0963">Cytoplasm</keyword>
<dbReference type="Pfam" id="PF01593">
    <property type="entry name" value="Amino_oxidase"/>
    <property type="match status" value="1"/>
</dbReference>
<comment type="subcellular location">
    <subcellularLocation>
        <location evidence="12">Cytoplasm</location>
    </subcellularLocation>
</comment>
<evidence type="ECO:0000256" key="9">
    <source>
        <dbReference type="ARBA" id="ARBA00022827"/>
    </source>
</evidence>
<evidence type="ECO:0000313" key="13">
    <source>
        <dbReference type="EMBL" id="ASO21935.1"/>
    </source>
</evidence>
<dbReference type="EC" id="1.3.3.15" evidence="6 12"/>
<keyword evidence="10 12" id="KW-0560">Oxidoreductase</keyword>
<evidence type="ECO:0000256" key="12">
    <source>
        <dbReference type="RuleBase" id="RU364052"/>
    </source>
</evidence>
<dbReference type="Proteomes" id="UP000204221">
    <property type="component" value="Chromosome"/>
</dbReference>
<protein>
    <recommendedName>
        <fullName evidence="7 12">Coproporphyrinogen III oxidase</fullName>
        <ecNumber evidence="6 12">1.3.3.15</ecNumber>
    </recommendedName>
</protein>
<gene>
    <name evidence="13" type="primary">hemY</name>
    <name evidence="13" type="ORF">AHOG_21595</name>
</gene>
<evidence type="ECO:0000256" key="2">
    <source>
        <dbReference type="ARBA" id="ARBA00001974"/>
    </source>
</evidence>
<evidence type="ECO:0000256" key="10">
    <source>
        <dbReference type="ARBA" id="ARBA00023002"/>
    </source>
</evidence>
<evidence type="ECO:0000256" key="4">
    <source>
        <dbReference type="ARBA" id="ARBA00004744"/>
    </source>
</evidence>
<dbReference type="Gene3D" id="1.10.3110.10">
    <property type="entry name" value="protoporphyrinogen ix oxidase, domain 3"/>
    <property type="match status" value="1"/>
</dbReference>
<dbReference type="PANTHER" id="PTHR42923">
    <property type="entry name" value="PROTOPORPHYRINOGEN OXIDASE"/>
    <property type="match status" value="1"/>
</dbReference>
<dbReference type="GO" id="GO:0006783">
    <property type="term" value="P:heme biosynthetic process"/>
    <property type="evidence" value="ECO:0007669"/>
    <property type="project" value="UniProtKB-UniRule"/>
</dbReference>
<comment type="similarity">
    <text evidence="5 12">Belongs to the protoporphyrinogen/coproporphyrinogen oxidase family. Coproporphyrinogen III oxidase subfamily.</text>
</comment>
<dbReference type="InterPro" id="IPR002937">
    <property type="entry name" value="Amino_oxidase"/>
</dbReference>
<reference evidence="13 14" key="1">
    <citation type="submission" date="2017-07" db="EMBL/GenBank/DDBJ databases">
        <title>Complete genome sequence of Actinoalloteichus hoggarensis DSM 45943, type strain of Actinoalloteichus hoggarensis.</title>
        <authorList>
            <person name="Ruckert C."/>
            <person name="Nouioui I."/>
            <person name="Willmese J."/>
            <person name="van Wezel G."/>
            <person name="Klenk H.-P."/>
            <person name="Kalinowski J."/>
            <person name="Zotchev S.B."/>
        </authorList>
    </citation>
    <scope>NUCLEOTIDE SEQUENCE [LARGE SCALE GENOMIC DNA]</scope>
    <source>
        <strain evidence="13 14">DSM 45943</strain>
    </source>
</reference>
<evidence type="ECO:0000256" key="5">
    <source>
        <dbReference type="ARBA" id="ARBA00008310"/>
    </source>
</evidence>
<dbReference type="KEGG" id="ahg:AHOG_21595"/>
<dbReference type="OrthoDB" id="4496419at2"/>
<dbReference type="GO" id="GO:0005737">
    <property type="term" value="C:cytoplasm"/>
    <property type="evidence" value="ECO:0007669"/>
    <property type="project" value="UniProtKB-SubCell"/>
</dbReference>
<keyword evidence="8 12" id="KW-0285">Flavoprotein</keyword>
<accession>A0A221W7R3</accession>
<dbReference type="AlphaFoldDB" id="A0A221W7R3"/>
<sequence>MTRPQHVPHIAVIGGGVSGLTAAYELRRLLGRAARITVLEQSRRLGGKLATAQLGGGAFDVGAEAFLVRRPEVLDLLADLDASGEVVNPTSAGPTVRAGGRTVPMPVTGTVQGVPGSVEALRGVLSAEGVARVAEEPSAPPLRLDGGDVALGRMLRARFGDELTDRLVDPMLGGVYAGDADRLGLRATMPALARALDEGDGSVLHAAAGLLPPAPAPGEPRAPVFGTLRGGLIRLIDRLAEAAGATVRLGLPVHALTRGDVGWRLAFGAVPSPELLEVDAVLLAVPPPAARRLLAVTAPAAAAAYGAIEVASSVVVSLALPPAARLPEASGVLIARGERHDDGTDFTAKAFTFSSRKWRHLGDDRGSAAPLLVRGSIGRVGEISTMQRDDDELIRAVRADLAELTGVRADPIEAVVTRWGGALPQYGVGHVDLVRRIRTEVAGLAGLEVTGAAFDGIGLAACVGGARRAAAAVAAELTSTTILRDSVRG</sequence>
<proteinExistence type="inferred from homology"/>
<dbReference type="EMBL" id="CP022521">
    <property type="protein sequence ID" value="ASO21935.1"/>
    <property type="molecule type" value="Genomic_DNA"/>
</dbReference>
<evidence type="ECO:0000256" key="11">
    <source>
        <dbReference type="ARBA" id="ARBA00023133"/>
    </source>
</evidence>
<evidence type="ECO:0000256" key="8">
    <source>
        <dbReference type="ARBA" id="ARBA00022630"/>
    </source>
</evidence>
<keyword evidence="14" id="KW-1185">Reference proteome</keyword>
<keyword evidence="11 12" id="KW-0350">Heme biosynthesis</keyword>
<comment type="pathway">
    <text evidence="4 12">Porphyrin-containing compound metabolism; protoheme biosynthesis.</text>
</comment>
<evidence type="ECO:0000256" key="3">
    <source>
        <dbReference type="ARBA" id="ARBA00002185"/>
    </source>
</evidence>
<dbReference type="InterPro" id="IPR050464">
    <property type="entry name" value="Zeta_carotene_desat/Oxidored"/>
</dbReference>
<dbReference type="InterPro" id="IPR004572">
    <property type="entry name" value="Protoporphyrinogen_oxidase"/>
</dbReference>
<dbReference type="SUPFAM" id="SSF54373">
    <property type="entry name" value="FAD-linked reductases, C-terminal domain"/>
    <property type="match status" value="1"/>
</dbReference>
<evidence type="ECO:0000256" key="7">
    <source>
        <dbReference type="ARBA" id="ARBA00019046"/>
    </source>
</evidence>
<keyword evidence="9 12" id="KW-0274">FAD</keyword>
<evidence type="ECO:0000256" key="1">
    <source>
        <dbReference type="ARBA" id="ARBA00001755"/>
    </source>
</evidence>
<organism evidence="13 14">
    <name type="scientific">Actinoalloteichus hoggarensis</name>
    <dbReference type="NCBI Taxonomy" id="1470176"/>
    <lineage>
        <taxon>Bacteria</taxon>
        <taxon>Bacillati</taxon>
        <taxon>Actinomycetota</taxon>
        <taxon>Actinomycetes</taxon>
        <taxon>Pseudonocardiales</taxon>
        <taxon>Pseudonocardiaceae</taxon>
        <taxon>Actinoalloteichus</taxon>
    </lineage>
</organism>
<dbReference type="PANTHER" id="PTHR42923:SF3">
    <property type="entry name" value="PROTOPORPHYRINOGEN OXIDASE"/>
    <property type="match status" value="1"/>
</dbReference>
<evidence type="ECO:0000313" key="14">
    <source>
        <dbReference type="Proteomes" id="UP000204221"/>
    </source>
</evidence>
<dbReference type="GO" id="GO:0004729">
    <property type="term" value="F:oxygen-dependent protoporphyrinogen oxidase activity"/>
    <property type="evidence" value="ECO:0007669"/>
    <property type="project" value="UniProtKB-UniRule"/>
</dbReference>